<organism evidence="2 3">
    <name type="scientific">Mycolicibacterium conceptionense</name>
    <dbReference type="NCBI Taxonomy" id="451644"/>
    <lineage>
        <taxon>Bacteria</taxon>
        <taxon>Bacillati</taxon>
        <taxon>Actinomycetota</taxon>
        <taxon>Actinomycetes</taxon>
        <taxon>Mycobacteriales</taxon>
        <taxon>Mycobacteriaceae</taxon>
        <taxon>Mycolicibacterium</taxon>
    </lineage>
</organism>
<gene>
    <name evidence="2" type="ORF">ACT17_32630</name>
</gene>
<dbReference type="AlphaFoldDB" id="A0A0J8WLN7"/>
<sequence length="92" mass="9844">MNAAPRTPDSTHVTQAAAMSEQITTRITDIRRVDPSSSRSPHSPVFEVDTDAGTFKTKANSQVGFSIENSENRAGDVVLTIERGSIVACNPV</sequence>
<evidence type="ECO:0000313" key="3">
    <source>
        <dbReference type="Proteomes" id="UP000037594"/>
    </source>
</evidence>
<dbReference type="EMBL" id="LFOD01000064">
    <property type="protein sequence ID" value="KMV13929.1"/>
    <property type="molecule type" value="Genomic_DNA"/>
</dbReference>
<dbReference type="Proteomes" id="UP000037594">
    <property type="component" value="Unassembled WGS sequence"/>
</dbReference>
<evidence type="ECO:0000256" key="1">
    <source>
        <dbReference type="SAM" id="MobiDB-lite"/>
    </source>
</evidence>
<evidence type="ECO:0000313" key="2">
    <source>
        <dbReference type="EMBL" id="KMV13929.1"/>
    </source>
</evidence>
<accession>A0A0J8WLN7</accession>
<comment type="caution">
    <text evidence="2">The sequence shown here is derived from an EMBL/GenBank/DDBJ whole genome shotgun (WGS) entry which is preliminary data.</text>
</comment>
<proteinExistence type="predicted"/>
<feature type="region of interest" description="Disordered" evidence="1">
    <location>
        <begin position="1"/>
        <end position="26"/>
    </location>
</feature>
<protein>
    <submittedName>
        <fullName evidence="2">Uncharacterized protein</fullName>
    </submittedName>
</protein>
<name>A0A0J8WLN7_9MYCO</name>
<reference evidence="2 3" key="1">
    <citation type="submission" date="2015-06" db="EMBL/GenBank/DDBJ databases">
        <title>Genome sequence of Mycobacterium conceptionense strain MLE.</title>
        <authorList>
            <person name="Greninger A.L."/>
            <person name="Cunningham G."/>
            <person name="Chiu C.Y."/>
            <person name="Miller S."/>
        </authorList>
    </citation>
    <scope>NUCLEOTIDE SEQUENCE [LARGE SCALE GENOMIC DNA]</scope>
    <source>
        <strain evidence="2 3">MLE</strain>
    </source>
</reference>
<dbReference type="PATRIC" id="fig|451644.5.peg.6701"/>